<dbReference type="CDD" id="cd01681">
    <property type="entry name" value="aeEF2_snRNP_like_IV"/>
    <property type="match status" value="1"/>
</dbReference>
<dbReference type="PRINTS" id="PR00315">
    <property type="entry name" value="ELONGATNFCT"/>
</dbReference>
<dbReference type="InterPro" id="IPR041095">
    <property type="entry name" value="EFG_II"/>
</dbReference>
<comment type="caution">
    <text evidence="8">The sequence shown here is derived from an EMBL/GenBank/DDBJ whole genome shotgun (WGS) entry which is preliminary data.</text>
</comment>
<dbReference type="SUPFAM" id="SSF54211">
    <property type="entry name" value="Ribosomal protein S5 domain 2-like"/>
    <property type="match status" value="1"/>
</dbReference>
<dbReference type="GeneID" id="68295151"/>
<dbReference type="InterPro" id="IPR000640">
    <property type="entry name" value="EFG_V-like"/>
</dbReference>
<dbReference type="Pfam" id="PF14492">
    <property type="entry name" value="EFG_III"/>
    <property type="match status" value="1"/>
</dbReference>
<dbReference type="Gene3D" id="3.90.1430.10">
    <property type="entry name" value="Yeast translation eEF2 (G' domain)"/>
    <property type="match status" value="1"/>
</dbReference>
<dbReference type="GO" id="GO:0005829">
    <property type="term" value="C:cytosol"/>
    <property type="evidence" value="ECO:0007669"/>
    <property type="project" value="TreeGrafter"/>
</dbReference>
<dbReference type="SUPFAM" id="SSF52540">
    <property type="entry name" value="P-loop containing nucleoside triphosphate hydrolases"/>
    <property type="match status" value="1"/>
</dbReference>
<dbReference type="FunFam" id="3.30.70.240:FF:000006">
    <property type="entry name" value="Elongation factor like GTPase 1"/>
    <property type="match status" value="1"/>
</dbReference>
<dbReference type="Pfam" id="PF00009">
    <property type="entry name" value="GTP_EFTU"/>
    <property type="match status" value="1"/>
</dbReference>
<evidence type="ECO:0000259" key="7">
    <source>
        <dbReference type="PROSITE" id="PS51722"/>
    </source>
</evidence>
<dbReference type="InterPro" id="IPR014721">
    <property type="entry name" value="Ribsml_uS5_D2-typ_fold_subgr"/>
</dbReference>
<dbReference type="InterPro" id="IPR056752">
    <property type="entry name" value="EFL1"/>
</dbReference>
<feature type="domain" description="Tr-type G" evidence="7">
    <location>
        <begin position="17"/>
        <end position="307"/>
    </location>
</feature>
<dbReference type="GO" id="GO:0042256">
    <property type="term" value="P:cytosolic ribosome assembly"/>
    <property type="evidence" value="ECO:0007669"/>
    <property type="project" value="TreeGrafter"/>
</dbReference>
<dbReference type="Gene3D" id="3.30.70.870">
    <property type="entry name" value="Elongation Factor G (Translational Gtpase), domain 3"/>
    <property type="match status" value="1"/>
</dbReference>
<dbReference type="InterPro" id="IPR020568">
    <property type="entry name" value="Ribosomal_Su5_D2-typ_SF"/>
</dbReference>
<dbReference type="CDD" id="cd04096">
    <property type="entry name" value="eEF2_snRNP_like_C"/>
    <property type="match status" value="1"/>
</dbReference>
<dbReference type="GO" id="GO:0003924">
    <property type="term" value="F:GTPase activity"/>
    <property type="evidence" value="ECO:0007669"/>
    <property type="project" value="InterPro"/>
</dbReference>
<feature type="compositionally biased region" description="Basic and acidic residues" evidence="6">
    <location>
        <begin position="768"/>
        <end position="778"/>
    </location>
</feature>
<dbReference type="InterPro" id="IPR035647">
    <property type="entry name" value="EFG_III/V"/>
</dbReference>
<dbReference type="Pfam" id="PF25118">
    <property type="entry name" value="EFL1"/>
    <property type="match status" value="1"/>
</dbReference>
<dbReference type="SUPFAM" id="SSF54980">
    <property type="entry name" value="EF-G C-terminal domain-like"/>
    <property type="match status" value="2"/>
</dbReference>
<evidence type="ECO:0000256" key="4">
    <source>
        <dbReference type="ARBA" id="ARBA00023134"/>
    </source>
</evidence>
<dbReference type="RefSeq" id="XP_044660937.1">
    <property type="nucleotide sequence ID" value="XM_044805002.1"/>
</dbReference>
<name>A0A9P3CVE5_9PEZI</name>
<dbReference type="InterPro" id="IPR004161">
    <property type="entry name" value="EFTu-like_2"/>
</dbReference>
<organism evidence="8 9">
    <name type="scientific">Cercospora kikuchii</name>
    <dbReference type="NCBI Taxonomy" id="84275"/>
    <lineage>
        <taxon>Eukaryota</taxon>
        <taxon>Fungi</taxon>
        <taxon>Dikarya</taxon>
        <taxon>Ascomycota</taxon>
        <taxon>Pezizomycotina</taxon>
        <taxon>Dothideomycetes</taxon>
        <taxon>Dothideomycetidae</taxon>
        <taxon>Mycosphaerellales</taxon>
        <taxon>Mycosphaerellaceae</taxon>
        <taxon>Cercospora</taxon>
    </lineage>
</organism>
<dbReference type="EMBL" id="BOLY01000006">
    <property type="protein sequence ID" value="GIZ46450.1"/>
    <property type="molecule type" value="Genomic_DNA"/>
</dbReference>
<evidence type="ECO:0000256" key="6">
    <source>
        <dbReference type="SAM" id="MobiDB-lite"/>
    </source>
</evidence>
<evidence type="ECO:0000256" key="2">
    <source>
        <dbReference type="ARBA" id="ARBA00022741"/>
    </source>
</evidence>
<evidence type="ECO:0000256" key="1">
    <source>
        <dbReference type="ARBA" id="ARBA00022517"/>
    </source>
</evidence>
<evidence type="ECO:0000313" key="9">
    <source>
        <dbReference type="Proteomes" id="UP000825890"/>
    </source>
</evidence>
<keyword evidence="9" id="KW-1185">Reference proteome</keyword>
<reference evidence="8 9" key="1">
    <citation type="submission" date="2021-01" db="EMBL/GenBank/DDBJ databases">
        <title>Cercospora kikuchii MAFF 305040 whole genome shotgun sequence.</title>
        <authorList>
            <person name="Kashiwa T."/>
            <person name="Suzuki T."/>
        </authorList>
    </citation>
    <scope>NUCLEOTIDE SEQUENCE [LARGE SCALE GENOMIC DNA]</scope>
    <source>
        <strain evidence="8 9">MAFF 305040</strain>
    </source>
</reference>
<dbReference type="InterPro" id="IPR009000">
    <property type="entry name" value="Transl_B-barrel_sf"/>
</dbReference>
<dbReference type="CDD" id="cd16261">
    <property type="entry name" value="EF2_snRNP_III"/>
    <property type="match status" value="1"/>
</dbReference>
<dbReference type="CDD" id="cd16268">
    <property type="entry name" value="EF2_II"/>
    <property type="match status" value="1"/>
</dbReference>
<dbReference type="FunFam" id="3.90.1430.10:FF:000002">
    <property type="entry name" value="Elongation factor like GTPase 1"/>
    <property type="match status" value="1"/>
</dbReference>
<dbReference type="InterPro" id="IPR005225">
    <property type="entry name" value="Small_GTP-bd"/>
</dbReference>
<protein>
    <recommendedName>
        <fullName evidence="5">Elongation factor-like 1</fullName>
    </recommendedName>
</protein>
<dbReference type="AlphaFoldDB" id="A0A9P3CVE5"/>
<evidence type="ECO:0000313" key="8">
    <source>
        <dbReference type="EMBL" id="GIZ46450.1"/>
    </source>
</evidence>
<dbReference type="GO" id="GO:1990904">
    <property type="term" value="C:ribonucleoprotein complex"/>
    <property type="evidence" value="ECO:0007669"/>
    <property type="project" value="TreeGrafter"/>
</dbReference>
<accession>A0A9P3CVE5</accession>
<dbReference type="PROSITE" id="PS51722">
    <property type="entry name" value="G_TR_2"/>
    <property type="match status" value="1"/>
</dbReference>
<dbReference type="InterPro" id="IPR027417">
    <property type="entry name" value="P-loop_NTPase"/>
</dbReference>
<dbReference type="Gene3D" id="3.30.70.240">
    <property type="match status" value="1"/>
</dbReference>
<dbReference type="NCBIfam" id="TIGR00231">
    <property type="entry name" value="small_GTP"/>
    <property type="match status" value="1"/>
</dbReference>
<keyword evidence="4" id="KW-0342">GTP-binding</keyword>
<dbReference type="PANTHER" id="PTHR42908:SF3">
    <property type="entry name" value="ELONGATION FACTOR-LIKE GTPASE 1"/>
    <property type="match status" value="1"/>
</dbReference>
<dbReference type="Gene3D" id="2.40.30.10">
    <property type="entry name" value="Translation factors"/>
    <property type="match status" value="1"/>
</dbReference>
<keyword evidence="2" id="KW-0547">Nucleotide-binding</keyword>
<dbReference type="InterPro" id="IPR000795">
    <property type="entry name" value="T_Tr_GTP-bd_dom"/>
</dbReference>
<dbReference type="Gene3D" id="3.40.50.300">
    <property type="entry name" value="P-loop containing nucleotide triphosphate hydrolases"/>
    <property type="match status" value="1"/>
</dbReference>
<dbReference type="GO" id="GO:0005525">
    <property type="term" value="F:GTP binding"/>
    <property type="evidence" value="ECO:0007669"/>
    <property type="project" value="UniProtKB-KW"/>
</dbReference>
<feature type="region of interest" description="Disordered" evidence="6">
    <location>
        <begin position="213"/>
        <end position="234"/>
    </location>
</feature>
<proteinExistence type="predicted"/>
<dbReference type="GO" id="GO:0043022">
    <property type="term" value="F:ribosome binding"/>
    <property type="evidence" value="ECO:0007669"/>
    <property type="project" value="TreeGrafter"/>
</dbReference>
<dbReference type="OrthoDB" id="364892at2759"/>
<evidence type="ECO:0000256" key="5">
    <source>
        <dbReference type="ARBA" id="ARBA00081809"/>
    </source>
</evidence>
<keyword evidence="1" id="KW-0690">Ribosome biogenesis</keyword>
<dbReference type="SMART" id="SM00838">
    <property type="entry name" value="EFG_C"/>
    <property type="match status" value="1"/>
</dbReference>
<dbReference type="Proteomes" id="UP000825890">
    <property type="component" value="Unassembled WGS sequence"/>
</dbReference>
<gene>
    <name evidence="8" type="ORF">CKM354_000957600</name>
</gene>
<dbReference type="SUPFAM" id="SSF50447">
    <property type="entry name" value="Translation proteins"/>
    <property type="match status" value="1"/>
</dbReference>
<dbReference type="FunFam" id="3.30.70.870:FF:000002">
    <property type="entry name" value="Translation elongation factor 2"/>
    <property type="match status" value="1"/>
</dbReference>
<dbReference type="PANTHER" id="PTHR42908">
    <property type="entry name" value="TRANSLATION ELONGATION FACTOR-RELATED"/>
    <property type="match status" value="1"/>
</dbReference>
<dbReference type="Pfam" id="PF00679">
    <property type="entry name" value="EFG_C"/>
    <property type="match status" value="1"/>
</dbReference>
<keyword evidence="3" id="KW-0378">Hydrolase</keyword>
<sequence length="1094" mass="119786">MPVVQPEKLVKLQQAGDTIRNICILAHVDHGKTSLTDSLIATNGIISPKQAGKVRYLDSRPDEQERGITMESSAISLYFPLLQRSAPDAEPEQKEYLINLIDSPGHIDFSSEVSTASRLCDGAIVLVDAVEGVCSQTVTVLRQVWTEKLKPLLVINKMDRLITELKLSPGEAYTHLSKLLEQVNAVVGSFALGERMEDDLKWRERMDEKVSAAAAAKAQEDDARSRQGSVVQDDNGYVTGDASTEYEEKDDEDIYFEPEKNNVIFATAIDGWAFTPRQFAALYEKKLGIKRNLLEKVLWGDFYLDPKSKRVLSSKHLKGRNLKPMFVQLVLEQIWAVYEATTGGPNNKGDEALLEKITKSLGIKIPAHILRSKDPKALLSAVFTNWLPLSTAVLVSVIMGLPSPRAAQENRIPALLENSPGAEHIDGAIKDAMTHSDPTIGKPIVAYVSKMVSIPESELPSNKRRGGALTAEEARELGRKKRAEIARAQALANSEANVDNVADALSTAAIGDEDELDAPAEDDDQKDDPEHLIGFARLLSGTLTVGDEVYVLPPKYTPAQPHAEPLPRKVTVTALYLLMGRGLESLNSVPAGNIVGIAGLEGAILKSGTISSQLEGAPNLSSTTAISTNAPIVRVALEPAHPGDLDKMIRGLQLLVQADPAVSYEQLESGEHVILTAGELHLERCMKDLQERFAKCEIQAGEAMVPYRESIVKAEEMKEASNPALGRGRIDGVTSSKQLTIRLAVRPLPAPVTAFLIKHTGAVKRLYSERKAQEEERSAAANTSDHADQAREPGEQDVEAEESNAAADQGLSMTDFKQQLGAAFVEEKADREIFKDAIDKIAAFGPRRVGPNVLIDTTAAGVCGRFFRENNDQGQANGTSAIAALADKITYAFQLATYQGPLCHEPMQGVAIFLEDVSTELSEDEISANMGRLTGEVLRTVRDSIRQGFLDWSPRIMLAMYSCEIQASTEVLSKVYNVIGRRNGRIVDEQMLESTNNFTVLSLLPVAESFGFSDEMRQRTSGFAAPQLVFEGFEMIDEDPYWVPYTEEQLEDLGEKADKENVALKYVDKVRARKGLAVKKKVVEAAEKQKTLKR</sequence>
<dbReference type="CDD" id="cd01885">
    <property type="entry name" value="EF2"/>
    <property type="match status" value="1"/>
</dbReference>
<feature type="compositionally biased region" description="Basic and acidic residues" evidence="6">
    <location>
        <begin position="785"/>
        <end position="794"/>
    </location>
</feature>
<dbReference type="Gene3D" id="3.30.230.10">
    <property type="match status" value="1"/>
</dbReference>
<evidence type="ECO:0000256" key="3">
    <source>
        <dbReference type="ARBA" id="ARBA00022801"/>
    </source>
</evidence>
<dbReference type="Pfam" id="PF03144">
    <property type="entry name" value="GTP_EFTU_D2"/>
    <property type="match status" value="1"/>
</dbReference>
<feature type="region of interest" description="Disordered" evidence="6">
    <location>
        <begin position="768"/>
        <end position="812"/>
    </location>
</feature>